<feature type="region of interest" description="Disordered" evidence="1">
    <location>
        <begin position="1022"/>
        <end position="1055"/>
    </location>
</feature>
<feature type="region of interest" description="Disordered" evidence="1">
    <location>
        <begin position="122"/>
        <end position="185"/>
    </location>
</feature>
<keyword evidence="3" id="KW-1185">Reference proteome</keyword>
<evidence type="ECO:0000313" key="2">
    <source>
        <dbReference type="EMBL" id="CAK0792582.1"/>
    </source>
</evidence>
<dbReference type="Proteomes" id="UP001189429">
    <property type="component" value="Unassembled WGS sequence"/>
</dbReference>
<feature type="region of interest" description="Disordered" evidence="1">
    <location>
        <begin position="218"/>
        <end position="349"/>
    </location>
</feature>
<feature type="compositionally biased region" description="Low complexity" evidence="1">
    <location>
        <begin position="284"/>
        <end position="297"/>
    </location>
</feature>
<comment type="caution">
    <text evidence="2">The sequence shown here is derived from an EMBL/GenBank/DDBJ whole genome shotgun (WGS) entry which is preliminary data.</text>
</comment>
<feature type="region of interest" description="Disordered" evidence="1">
    <location>
        <begin position="452"/>
        <end position="483"/>
    </location>
</feature>
<sequence>MTELPPGEEAERGLKRNKSAPSIIHSPVVSPKLDPAMDPTVEDIKCLDESAAGPVSEAESTVEGTSFGRRASGSTGAPAMQEGPSAGLLSALAPLQQPAAVPSGGYYVGVEGPPGPMGVFELCLSGFEDDGPEDKSRADSGLLPPSQPQDPGAARAASPHQFMQPAVPQEGQPWGALPPAGVRAASPHQLGQPMVALQAVAIASPLRPTSPAEYTWQMSPSRARHGPLSPPQQMSRTSSPGSHQLGWQATRRGSTGSCQASASRDPSPQHPAGTVSPPGSQQASPRQRLSLQELLQPPLGPQPTPAARTSAMSSPQGSRLQSPQESPRLTPLQSPSLMPSQSPTLGPHCVEQVTDASGLHQAQQALEQAREDETESAIAIPELETRLRGLVAQGTPSSNGSPNLTDVIPGLGTTVDQLGAIVQALGGGEKFAADLATMAACVGRFKDEAAAAQAQAAPEEQGPEAALGGMPGTPEPDMEVDESAADDVDDLDAAGEPTSAAARAARALGLDDPDLGPFAQLDDSQVEDSSVVGEDGEVLGPRNTDLLWTIIQYLCLLNSKQIPWVVGGDWNMDRAVLCQSNWANAVNAVTYVPTAATCRQTRPGTCIDYFVSSASLSQFLGREVSVDEEAATFPHLPVRLPSLAAPVTMWAKVPCEKRAAPATPPIGCARPPVFPWQAVMEVAGPQVNDRQSLVGLWDLVSEGIYFESQFLWDRAGPKAEAHFGNSEAPSIKWKKLAWAPPRRRSHRDGGANAWATALIWAMHLGKLRPWMRKLGHDLAASRVMRSQEKGRLRALKTRRRKFLALKGAAGRTVSRLVRTGAMPAAAHGAGVAGVSDTTLPHIRQFTATLADGKPHGGVTAYMIMHPDPLYDHVYDCTLHTAVRYAAWIWDARFSLDRLQRAWTFLRSKMRINPTWQSAKGPLSCTWLALLRVNWGMCSARAFVADLGDAISLLHTPPYDVKLSIIEGIPRRTRECDPAAFQRAAAAEWFLVHGASFAVVRSEAVGVACETAAKLAPESEALGSLEAGPSQPIGDALGPRKDLGHGPFQVPGWDGDPKTWRTYRRKALQYQEGTKRQDRYLCGPRLEAKLTGRAEVAGARTRPPDSEPPLDVELDPRTMEMGSRIWSATIDDDAEEELDDMPEVFPSIVRGWLMLARAGLDSTGRSAIVTATGGPLEAIAICDKLISTWEDDDLAERDGHARYTKAYTAQMGDDDRTWLDEADGEQGAGSFAAEQEHEEFEEEPDMAEANDVDIESYMAAQQEEAEALAAIHAAQRALRQAREAQADSRLSRGFYRGGRPGSQAKGGHWLQDCLDRHDPRLGAKMNNTPEASAKMATCPNELKFNLVAAMVAGQKSGDSPSEAMFAEQAILEGKGIFDLGCAETMGGERALDIVARKNLGKYGDARLRDVNLSYQPVYSFGNGENERAYGPVKFGITGAGNEGDIAINGFAKDVPILVSKKVVKKLGAVIDSDTGVAVFVELAPNAPVQLEESPDGGHCYMSLVDDILEHRVQDPVKLQNFRKISQHVSEWGRPDPAAFMGQVPFGADPSEEDG</sequence>
<accession>A0ABN9PM15</accession>
<dbReference type="SUPFAM" id="SSF56219">
    <property type="entry name" value="DNase I-like"/>
    <property type="match status" value="1"/>
</dbReference>
<feature type="compositionally biased region" description="Low complexity" evidence="1">
    <location>
        <begin position="329"/>
        <end position="345"/>
    </location>
</feature>
<evidence type="ECO:0000313" key="3">
    <source>
        <dbReference type="Proteomes" id="UP001189429"/>
    </source>
</evidence>
<dbReference type="EMBL" id="CAUYUJ010000792">
    <property type="protein sequence ID" value="CAK0792582.1"/>
    <property type="molecule type" value="Genomic_DNA"/>
</dbReference>
<protein>
    <submittedName>
        <fullName evidence="2">Uncharacterized protein</fullName>
    </submittedName>
</protein>
<feature type="region of interest" description="Disordered" evidence="1">
    <location>
        <begin position="1"/>
        <end position="83"/>
    </location>
</feature>
<organism evidence="2 3">
    <name type="scientific">Prorocentrum cordatum</name>
    <dbReference type="NCBI Taxonomy" id="2364126"/>
    <lineage>
        <taxon>Eukaryota</taxon>
        <taxon>Sar</taxon>
        <taxon>Alveolata</taxon>
        <taxon>Dinophyceae</taxon>
        <taxon>Prorocentrales</taxon>
        <taxon>Prorocentraceae</taxon>
        <taxon>Prorocentrum</taxon>
    </lineage>
</organism>
<feature type="compositionally biased region" description="Polar residues" evidence="1">
    <location>
        <begin position="231"/>
        <end position="266"/>
    </location>
</feature>
<feature type="compositionally biased region" description="Low complexity" evidence="1">
    <location>
        <begin position="452"/>
        <end position="466"/>
    </location>
</feature>
<reference evidence="2" key="1">
    <citation type="submission" date="2023-10" db="EMBL/GenBank/DDBJ databases">
        <authorList>
            <person name="Chen Y."/>
            <person name="Shah S."/>
            <person name="Dougan E. K."/>
            <person name="Thang M."/>
            <person name="Chan C."/>
        </authorList>
    </citation>
    <scope>NUCLEOTIDE SEQUENCE [LARGE SCALE GENOMIC DNA]</scope>
</reference>
<dbReference type="InterPro" id="IPR036691">
    <property type="entry name" value="Endo/exonu/phosph_ase_sf"/>
</dbReference>
<name>A0ABN9PM15_9DINO</name>
<feature type="compositionally biased region" description="Polar residues" evidence="1">
    <location>
        <begin position="310"/>
        <end position="327"/>
    </location>
</feature>
<proteinExistence type="predicted"/>
<gene>
    <name evidence="2" type="ORF">PCOR1329_LOCUS3120</name>
</gene>
<evidence type="ECO:0000256" key="1">
    <source>
        <dbReference type="SAM" id="MobiDB-lite"/>
    </source>
</evidence>
<feature type="region of interest" description="Disordered" evidence="1">
    <location>
        <begin position="1092"/>
        <end position="1113"/>
    </location>
</feature>